<reference evidence="2" key="1">
    <citation type="submission" date="2022-01" db="EMBL/GenBank/DDBJ databases">
        <authorList>
            <person name="King R."/>
        </authorList>
    </citation>
    <scope>NUCLEOTIDE SEQUENCE</scope>
</reference>
<evidence type="ECO:0000313" key="3">
    <source>
        <dbReference type="Proteomes" id="UP001153737"/>
    </source>
</evidence>
<keyword evidence="1" id="KW-1133">Transmembrane helix</keyword>
<dbReference type="AlphaFoldDB" id="A0A9N9SDD8"/>
<dbReference type="Proteomes" id="UP001153737">
    <property type="component" value="Chromosome 13"/>
</dbReference>
<dbReference type="OrthoDB" id="6499973at2759"/>
<dbReference type="EMBL" id="OU896719">
    <property type="protein sequence ID" value="CAG9815882.1"/>
    <property type="molecule type" value="Genomic_DNA"/>
</dbReference>
<evidence type="ECO:0008006" key="4">
    <source>
        <dbReference type="Google" id="ProtNLM"/>
    </source>
</evidence>
<accession>A0A9N9SDD8</accession>
<gene>
    <name evidence="2" type="ORF">PHAECO_LOCUS3854</name>
</gene>
<reference evidence="2" key="2">
    <citation type="submission" date="2022-10" db="EMBL/GenBank/DDBJ databases">
        <authorList>
            <consortium name="ENA_rothamsted_submissions"/>
            <consortium name="culmorum"/>
            <person name="King R."/>
        </authorList>
    </citation>
    <scope>NUCLEOTIDE SEQUENCE</scope>
</reference>
<keyword evidence="1" id="KW-0812">Transmembrane</keyword>
<dbReference type="PANTHER" id="PTHR11360">
    <property type="entry name" value="MONOCARBOXYLATE TRANSPORTER"/>
    <property type="match status" value="1"/>
</dbReference>
<dbReference type="InterPro" id="IPR050327">
    <property type="entry name" value="Proton-linked_MCT"/>
</dbReference>
<name>A0A9N9SDD8_PHACE</name>
<keyword evidence="3" id="KW-1185">Reference proteome</keyword>
<feature type="transmembrane region" description="Helical" evidence="1">
    <location>
        <begin position="133"/>
        <end position="152"/>
    </location>
</feature>
<protein>
    <recommendedName>
        <fullName evidence="4">Monocarboxylate transporter</fullName>
    </recommendedName>
</protein>
<evidence type="ECO:0000313" key="2">
    <source>
        <dbReference type="EMBL" id="CAG9815882.1"/>
    </source>
</evidence>
<proteinExistence type="predicted"/>
<feature type="transmembrane region" description="Helical" evidence="1">
    <location>
        <begin position="69"/>
        <end position="88"/>
    </location>
</feature>
<organism evidence="2 3">
    <name type="scientific">Phaedon cochleariae</name>
    <name type="common">Mustard beetle</name>
    <dbReference type="NCBI Taxonomy" id="80249"/>
    <lineage>
        <taxon>Eukaryota</taxon>
        <taxon>Metazoa</taxon>
        <taxon>Ecdysozoa</taxon>
        <taxon>Arthropoda</taxon>
        <taxon>Hexapoda</taxon>
        <taxon>Insecta</taxon>
        <taxon>Pterygota</taxon>
        <taxon>Neoptera</taxon>
        <taxon>Endopterygota</taxon>
        <taxon>Coleoptera</taxon>
        <taxon>Polyphaga</taxon>
        <taxon>Cucujiformia</taxon>
        <taxon>Chrysomeloidea</taxon>
        <taxon>Chrysomelidae</taxon>
        <taxon>Chrysomelinae</taxon>
        <taxon>Chrysomelini</taxon>
        <taxon>Phaedon</taxon>
    </lineage>
</organism>
<feature type="transmembrane region" description="Helical" evidence="1">
    <location>
        <begin position="40"/>
        <end position="57"/>
    </location>
</feature>
<keyword evidence="1" id="KW-0472">Membrane</keyword>
<dbReference type="SUPFAM" id="SSF103473">
    <property type="entry name" value="MFS general substrate transporter"/>
    <property type="match status" value="1"/>
</dbReference>
<evidence type="ECO:0000256" key="1">
    <source>
        <dbReference type="SAM" id="Phobius"/>
    </source>
</evidence>
<sequence>MGAALLSYGLLLGVGAGIVRETSTLVLGHYFKRRREFVEMVAQSGTGVGIALFSVLYKEAVGAVQGYHGYVLFVWMYGVCLGGFSYSLKMFTLERVKGRHFTKAWGFIQGAKSVPVLIGIPITGYINQTYPKAGYYFSFVTTIIGASLMFLVGTRKDHTSILNSHSNSNLNNCSVTNLNLMNDCACPLVPYNGLYTPQKPSYQFCRQGSNNYERIFANYHDHFDKANYHRLSYRHKKDTPYQHHLPKSISYAANIDRSAYHPQLSSLCNKQDHIRYSSLPRMKRGATLRPSKSVPEGLARWEYCRTYRRPTIRNIQVIEQMTTSV</sequence>
<dbReference type="InterPro" id="IPR036259">
    <property type="entry name" value="MFS_trans_sf"/>
</dbReference>
<dbReference type="PANTHER" id="PTHR11360:SF93">
    <property type="entry name" value="MONOCARBOXYLATE TRANSPORTER 7-LIKE PROTEIN"/>
    <property type="match status" value="1"/>
</dbReference>